<dbReference type="InterPro" id="IPR028081">
    <property type="entry name" value="Leu-bd"/>
</dbReference>
<dbReference type="PANTHER" id="PTHR30483">
    <property type="entry name" value="LEUCINE-SPECIFIC-BINDING PROTEIN"/>
    <property type="match status" value="1"/>
</dbReference>
<evidence type="ECO:0000256" key="4">
    <source>
        <dbReference type="ARBA" id="ARBA00022970"/>
    </source>
</evidence>
<dbReference type="EMBL" id="JAYJLD010000046">
    <property type="protein sequence ID" value="MEB3103702.1"/>
    <property type="molecule type" value="Genomic_DNA"/>
</dbReference>
<evidence type="ECO:0000313" key="9">
    <source>
        <dbReference type="Proteomes" id="UP001310386"/>
    </source>
</evidence>
<dbReference type="CDD" id="cd20014">
    <property type="entry name" value="PBP1_RPA0668_benzoate-like"/>
    <property type="match status" value="1"/>
</dbReference>
<evidence type="ECO:0000256" key="1">
    <source>
        <dbReference type="ARBA" id="ARBA00010062"/>
    </source>
</evidence>
<gene>
    <name evidence="8" type="ORF">VF724_18865</name>
</gene>
<feature type="domain" description="Leucine-binding protein" evidence="7">
    <location>
        <begin position="52"/>
        <end position="390"/>
    </location>
</feature>
<proteinExistence type="inferred from homology"/>
<dbReference type="PROSITE" id="PS51257">
    <property type="entry name" value="PROKAR_LIPOPROTEIN"/>
    <property type="match status" value="1"/>
</dbReference>
<keyword evidence="2" id="KW-0813">Transport</keyword>
<evidence type="ECO:0000256" key="6">
    <source>
        <dbReference type="SAM" id="SignalP"/>
    </source>
</evidence>
<feature type="chain" id="PRO_5046433779" evidence="6">
    <location>
        <begin position="24"/>
        <end position="414"/>
    </location>
</feature>
<comment type="caution">
    <text evidence="8">The sequence shown here is derived from an EMBL/GenBank/DDBJ whole genome shotgun (WGS) entry which is preliminary data.</text>
</comment>
<reference evidence="8" key="1">
    <citation type="submission" date="2023-12" db="EMBL/GenBank/DDBJ databases">
        <title>Fervidustalea candida gen. nov., sp. nov., a novel member of the family Paenibacillaceae isolated from a geothermal area.</title>
        <authorList>
            <person name="Li W.-J."/>
            <person name="Jiao J.-Y."/>
            <person name="Chen Y."/>
        </authorList>
    </citation>
    <scope>NUCLEOTIDE SEQUENCE</scope>
    <source>
        <strain evidence="8">SYSU GA230002</strain>
    </source>
</reference>
<accession>A0ABU5ZN92</accession>
<feature type="compositionally biased region" description="Low complexity" evidence="5">
    <location>
        <begin position="32"/>
        <end position="43"/>
    </location>
</feature>
<keyword evidence="3 6" id="KW-0732">Signal</keyword>
<dbReference type="InterPro" id="IPR051010">
    <property type="entry name" value="BCAA_transport"/>
</dbReference>
<keyword evidence="4" id="KW-0029">Amino-acid transport</keyword>
<dbReference type="InterPro" id="IPR000709">
    <property type="entry name" value="Leu_Ile_Val-bd"/>
</dbReference>
<evidence type="ECO:0000313" key="8">
    <source>
        <dbReference type="EMBL" id="MEB3103702.1"/>
    </source>
</evidence>
<dbReference type="Gene3D" id="3.40.50.2300">
    <property type="match status" value="2"/>
</dbReference>
<organism evidence="8 9">
    <name type="scientific">Ferviditalea candida</name>
    <dbReference type="NCBI Taxonomy" id="3108399"/>
    <lineage>
        <taxon>Bacteria</taxon>
        <taxon>Bacillati</taxon>
        <taxon>Bacillota</taxon>
        <taxon>Bacilli</taxon>
        <taxon>Bacillales</taxon>
        <taxon>Paenibacillaceae</taxon>
        <taxon>Ferviditalea</taxon>
    </lineage>
</organism>
<keyword evidence="9" id="KW-1185">Reference proteome</keyword>
<dbReference type="InterPro" id="IPR028082">
    <property type="entry name" value="Peripla_BP_I"/>
</dbReference>
<evidence type="ECO:0000256" key="2">
    <source>
        <dbReference type="ARBA" id="ARBA00022448"/>
    </source>
</evidence>
<dbReference type="RefSeq" id="WP_371755829.1">
    <property type="nucleotide sequence ID" value="NZ_JAYJLD010000046.1"/>
</dbReference>
<dbReference type="Pfam" id="PF13458">
    <property type="entry name" value="Peripla_BP_6"/>
    <property type="match status" value="1"/>
</dbReference>
<dbReference type="Proteomes" id="UP001310386">
    <property type="component" value="Unassembled WGS sequence"/>
</dbReference>
<evidence type="ECO:0000259" key="7">
    <source>
        <dbReference type="Pfam" id="PF13458"/>
    </source>
</evidence>
<dbReference type="SUPFAM" id="SSF53822">
    <property type="entry name" value="Periplasmic binding protein-like I"/>
    <property type="match status" value="1"/>
</dbReference>
<sequence>MKKSLIVLLTFMLLLVGCGGKDAGNSAQPANSEPAKSSAAPESPAKAAEAAPIKIGVLLSASGPFAGLGEEVKNGFKLYLDKNNNMLAGRKAEAIYEDSEGNPQTALRKLRKLMVEDKVNFLVSPDSSATLYALIDEVNKNKLIMLDPIAAGNDISWDKKSDYIYRLSFSNWQGGTAGTYSAEALGKKAIVVSSDYPGGDEGLSAFRAKFEGNGGKIVKEFHPKLGTQDYATYINQMSQIDADFVYCFLVGSDAITFLKQFKEIGMKDKFKVISSFSFGEITVLNAAGDAAEGAMAATPYSPWLDNQTNKDFVSAYQKAYNVLPTNQSVSGYDIAHVIETAVQKAGSLNSDELIKVLKGISIESPRGPITIDPETHNVIENFYITKAVKKDNKMMLDVLKTYEKVQMPVQAPAK</sequence>
<protein>
    <submittedName>
        <fullName evidence="8">ABC transporter substrate-binding protein</fullName>
    </submittedName>
</protein>
<dbReference type="PRINTS" id="PR00337">
    <property type="entry name" value="LEUILEVALBP"/>
</dbReference>
<comment type="similarity">
    <text evidence="1">Belongs to the leucine-binding protein family.</text>
</comment>
<name>A0ABU5ZN92_9BACL</name>
<evidence type="ECO:0000256" key="3">
    <source>
        <dbReference type="ARBA" id="ARBA00022729"/>
    </source>
</evidence>
<evidence type="ECO:0000256" key="5">
    <source>
        <dbReference type="SAM" id="MobiDB-lite"/>
    </source>
</evidence>
<feature type="region of interest" description="Disordered" evidence="5">
    <location>
        <begin position="24"/>
        <end position="43"/>
    </location>
</feature>
<feature type="signal peptide" evidence="6">
    <location>
        <begin position="1"/>
        <end position="23"/>
    </location>
</feature>
<dbReference type="PANTHER" id="PTHR30483:SF6">
    <property type="entry name" value="PERIPLASMIC BINDING PROTEIN OF ABC TRANSPORTER FOR NATURAL AMINO ACIDS"/>
    <property type="match status" value="1"/>
</dbReference>